<keyword evidence="4" id="KW-0021">Allosteric enzyme</keyword>
<evidence type="ECO:0000313" key="11">
    <source>
        <dbReference type="EMBL" id="VEB52905.1"/>
    </source>
</evidence>
<dbReference type="PANTHER" id="PTHR11468:SF25">
    <property type="entry name" value="MALTODEXTRIN PHOSPHORYLASE"/>
    <property type="match status" value="1"/>
</dbReference>
<accession>A0A447TTG7</accession>
<dbReference type="GO" id="GO:0008184">
    <property type="term" value="F:glycogen phosphorylase activity"/>
    <property type="evidence" value="ECO:0007669"/>
    <property type="project" value="InterPro"/>
</dbReference>
<evidence type="ECO:0000256" key="8">
    <source>
        <dbReference type="ARBA" id="ARBA00023277"/>
    </source>
</evidence>
<comment type="function">
    <text evidence="9">Phosphorylase is an important allosteric enzyme in carbohydrate metabolism. Enzymes from different sources differ in their regulatory mechanisms and in their natural substrates. However, all known phosphorylases share catalytic and structural properties.</text>
</comment>
<dbReference type="PANTHER" id="PTHR11468">
    <property type="entry name" value="GLYCOGEN PHOSPHORYLASE"/>
    <property type="match status" value="1"/>
</dbReference>
<dbReference type="EC" id="2.4.1.1" evidence="10"/>
<organism evidence="11 12">
    <name type="scientific">Salmonella enterica I</name>
    <dbReference type="NCBI Taxonomy" id="59201"/>
    <lineage>
        <taxon>Bacteria</taxon>
        <taxon>Pseudomonadati</taxon>
        <taxon>Pseudomonadota</taxon>
        <taxon>Gammaproteobacteria</taxon>
        <taxon>Enterobacterales</taxon>
        <taxon>Enterobacteriaceae</taxon>
        <taxon>Salmonella</taxon>
    </lineage>
</organism>
<evidence type="ECO:0000256" key="7">
    <source>
        <dbReference type="ARBA" id="ARBA00022898"/>
    </source>
</evidence>
<keyword evidence="8 10" id="KW-0119">Carbohydrate metabolism</keyword>
<dbReference type="GO" id="GO:0030170">
    <property type="term" value="F:pyridoxal phosphate binding"/>
    <property type="evidence" value="ECO:0007669"/>
    <property type="project" value="InterPro"/>
</dbReference>
<dbReference type="GO" id="GO:0005980">
    <property type="term" value="P:glycogen catabolic process"/>
    <property type="evidence" value="ECO:0007669"/>
    <property type="project" value="UniProtKB-ARBA"/>
</dbReference>
<gene>
    <name evidence="11" type="primary">malP_2</name>
    <name evidence="11" type="ORF">NCTC6754_02464</name>
</gene>
<dbReference type="Proteomes" id="UP000269208">
    <property type="component" value="Chromosome"/>
</dbReference>
<keyword evidence="7 10" id="KW-0663">Pyridoxal phosphate</keyword>
<protein>
    <recommendedName>
        <fullName evidence="10">Alpha-1,4 glucan phosphorylase</fullName>
        <ecNumber evidence="10">2.4.1.1</ecNumber>
    </recommendedName>
</protein>
<dbReference type="SUPFAM" id="SSF53756">
    <property type="entry name" value="UDP-Glycosyltransferase/glycogen phosphorylase"/>
    <property type="match status" value="1"/>
</dbReference>
<evidence type="ECO:0000256" key="1">
    <source>
        <dbReference type="ARBA" id="ARBA00001275"/>
    </source>
</evidence>
<dbReference type="GO" id="GO:0005737">
    <property type="term" value="C:cytoplasm"/>
    <property type="evidence" value="ECO:0007669"/>
    <property type="project" value="TreeGrafter"/>
</dbReference>
<dbReference type="EMBL" id="LR134190">
    <property type="protein sequence ID" value="VEB52905.1"/>
    <property type="molecule type" value="Genomic_DNA"/>
</dbReference>
<keyword evidence="6 10" id="KW-0808">Transferase</keyword>
<evidence type="ECO:0000313" key="12">
    <source>
        <dbReference type="Proteomes" id="UP000269208"/>
    </source>
</evidence>
<comment type="catalytic activity">
    <reaction evidence="1 10">
        <text>[(1-&gt;4)-alpha-D-glucosyl](n) + phosphate = [(1-&gt;4)-alpha-D-glucosyl](n-1) + alpha-D-glucose 1-phosphate</text>
        <dbReference type="Rhea" id="RHEA:41732"/>
        <dbReference type="Rhea" id="RHEA-COMP:9584"/>
        <dbReference type="Rhea" id="RHEA-COMP:9586"/>
        <dbReference type="ChEBI" id="CHEBI:15444"/>
        <dbReference type="ChEBI" id="CHEBI:43474"/>
        <dbReference type="ChEBI" id="CHEBI:58601"/>
        <dbReference type="EC" id="2.4.1.1"/>
    </reaction>
</comment>
<dbReference type="Gene3D" id="3.40.50.2000">
    <property type="entry name" value="Glycogen Phosphorylase B"/>
    <property type="match status" value="2"/>
</dbReference>
<evidence type="ECO:0000256" key="5">
    <source>
        <dbReference type="ARBA" id="ARBA00022676"/>
    </source>
</evidence>
<dbReference type="NCBIfam" id="TIGR02093">
    <property type="entry name" value="P_ylase"/>
    <property type="match status" value="1"/>
</dbReference>
<evidence type="ECO:0000256" key="2">
    <source>
        <dbReference type="ARBA" id="ARBA00001933"/>
    </source>
</evidence>
<comment type="function">
    <text evidence="10">Allosteric enzyme that catalyzes the rate-limiting step in glycogen catabolism, the phosphorolytic cleavage of glycogen to produce glucose-1-phosphate, and plays a central role in maintaining cellular and organismal glucose homeostasis.</text>
</comment>
<sequence>MNDTHPTIAIPELLRVLIDEHQLSWDDAWAITSKTFAYTNHTLMPEALECWDEKLVKALLPRHMQIIKQINDRFKTLVDNTWPGDKQVWAKLAVVHDRQVRMANMCVVSGFAVNGVAALHSDLVVKDLFPEYHQLWPNKFHNVTNGITPRRWIKQCNPQLAALLDKTLKKEWANDLDQLINLEKYADDAKFRQQYRDIKRANKERLVKFIKARTGIEISSNAIFDIQIKRLHEYKRQHLNLLHILALYKEIRENPQADRVPRVFLFGAKAAPGYYLAKNIIFAINKVAEAINNDPAVGDKLKVVFLPDYCVSAAEMLIPAADISEQISTAGKEASGTGNMKLALNGALTVGNAGRR</sequence>
<name>A0A447TTG7_SALET</name>
<dbReference type="InterPro" id="IPR011833">
    <property type="entry name" value="Glycg_phsphrylas"/>
</dbReference>
<comment type="similarity">
    <text evidence="3 10">Belongs to the glycogen phosphorylase family.</text>
</comment>
<keyword evidence="5 10" id="KW-0328">Glycosyltransferase</keyword>
<dbReference type="FunFam" id="3.40.50.2000:FF:000003">
    <property type="entry name" value="Alpha-1,4 glucan phosphorylase"/>
    <property type="match status" value="1"/>
</dbReference>
<proteinExistence type="inferred from homology"/>
<reference evidence="11 12" key="1">
    <citation type="submission" date="2018-12" db="EMBL/GenBank/DDBJ databases">
        <authorList>
            <consortium name="Pathogen Informatics"/>
        </authorList>
    </citation>
    <scope>NUCLEOTIDE SEQUENCE [LARGE SCALE GENOMIC DNA]</scope>
    <source>
        <strain evidence="11 12">NCTC6754</strain>
    </source>
</reference>
<dbReference type="InterPro" id="IPR035090">
    <property type="entry name" value="Pyridoxal_P_attach_site"/>
</dbReference>
<dbReference type="PROSITE" id="PS00102">
    <property type="entry name" value="PHOSPHORYLASE"/>
    <property type="match status" value="1"/>
</dbReference>
<evidence type="ECO:0000256" key="9">
    <source>
        <dbReference type="ARBA" id="ARBA00025174"/>
    </source>
</evidence>
<dbReference type="Pfam" id="PF00343">
    <property type="entry name" value="Phosphorylase"/>
    <property type="match status" value="1"/>
</dbReference>
<dbReference type="InterPro" id="IPR000811">
    <property type="entry name" value="Glyco_trans_35"/>
</dbReference>
<comment type="cofactor">
    <cofactor evidence="2 10">
        <name>pyridoxal 5'-phosphate</name>
        <dbReference type="ChEBI" id="CHEBI:597326"/>
    </cofactor>
</comment>
<dbReference type="AlphaFoldDB" id="A0A447TTG7"/>
<evidence type="ECO:0000256" key="3">
    <source>
        <dbReference type="ARBA" id="ARBA00006047"/>
    </source>
</evidence>
<evidence type="ECO:0000256" key="4">
    <source>
        <dbReference type="ARBA" id="ARBA00022533"/>
    </source>
</evidence>
<dbReference type="GO" id="GO:0042803">
    <property type="term" value="F:protein homodimerization activity"/>
    <property type="evidence" value="ECO:0007669"/>
    <property type="project" value="UniProtKB-ARBA"/>
</dbReference>
<evidence type="ECO:0000256" key="6">
    <source>
        <dbReference type="ARBA" id="ARBA00022679"/>
    </source>
</evidence>
<evidence type="ECO:0000256" key="10">
    <source>
        <dbReference type="RuleBase" id="RU000587"/>
    </source>
</evidence>